<comment type="caution">
    <text evidence="1">The sequence shown here is derived from an EMBL/GenBank/DDBJ whole genome shotgun (WGS) entry which is preliminary data.</text>
</comment>
<accession>A0AAV4Q616</accession>
<gene>
    <name evidence="1" type="ORF">CDAR_415551</name>
</gene>
<evidence type="ECO:0000313" key="2">
    <source>
        <dbReference type="Proteomes" id="UP001054837"/>
    </source>
</evidence>
<dbReference type="Proteomes" id="UP001054837">
    <property type="component" value="Unassembled WGS sequence"/>
</dbReference>
<organism evidence="1 2">
    <name type="scientific">Caerostris darwini</name>
    <dbReference type="NCBI Taxonomy" id="1538125"/>
    <lineage>
        <taxon>Eukaryota</taxon>
        <taxon>Metazoa</taxon>
        <taxon>Ecdysozoa</taxon>
        <taxon>Arthropoda</taxon>
        <taxon>Chelicerata</taxon>
        <taxon>Arachnida</taxon>
        <taxon>Araneae</taxon>
        <taxon>Araneomorphae</taxon>
        <taxon>Entelegynae</taxon>
        <taxon>Araneoidea</taxon>
        <taxon>Araneidae</taxon>
        <taxon>Caerostris</taxon>
    </lineage>
</organism>
<name>A0AAV4Q616_9ARAC</name>
<reference evidence="1 2" key="1">
    <citation type="submission" date="2021-06" db="EMBL/GenBank/DDBJ databases">
        <title>Caerostris darwini draft genome.</title>
        <authorList>
            <person name="Kono N."/>
            <person name="Arakawa K."/>
        </authorList>
    </citation>
    <scope>NUCLEOTIDE SEQUENCE [LARGE SCALE GENOMIC DNA]</scope>
</reference>
<evidence type="ECO:0000313" key="1">
    <source>
        <dbReference type="EMBL" id="GIY03536.1"/>
    </source>
</evidence>
<keyword evidence="2" id="KW-1185">Reference proteome</keyword>
<dbReference type="AlphaFoldDB" id="A0AAV4Q616"/>
<protein>
    <submittedName>
        <fullName evidence="1">Uncharacterized protein</fullName>
    </submittedName>
</protein>
<dbReference type="EMBL" id="BPLQ01003817">
    <property type="protein sequence ID" value="GIY03536.1"/>
    <property type="molecule type" value="Genomic_DNA"/>
</dbReference>
<sequence>MNIVGVGKRIKCSTKVARSLVNYQAEMEQSFIQPTINCLPKIIILFYVPWRLERENNFAKNLLSLGLQFWFSYSSEYSKVECFQTDRRNFDAECEEEFSNSLTVRFLLLLWGLVGTLELEGVTYILERFELNLERKY</sequence>
<proteinExistence type="predicted"/>